<evidence type="ECO:0000313" key="3">
    <source>
        <dbReference type="Proteomes" id="UP000779900"/>
    </source>
</evidence>
<dbReference type="AlphaFoldDB" id="A0A937XF38"/>
<gene>
    <name evidence="2" type="ORF">FJY68_04965</name>
</gene>
<comment type="caution">
    <text evidence="2">The sequence shown here is derived from an EMBL/GenBank/DDBJ whole genome shotgun (WGS) entry which is preliminary data.</text>
</comment>
<accession>A0A937XF38</accession>
<proteinExistence type="predicted"/>
<dbReference type="InterPro" id="IPR011047">
    <property type="entry name" value="Quinoprotein_ADH-like_sf"/>
</dbReference>
<evidence type="ECO:0000313" key="2">
    <source>
        <dbReference type="EMBL" id="MBM3331189.1"/>
    </source>
</evidence>
<feature type="chain" id="PRO_5037395564" description="T9SS type A sorting domain-containing protein" evidence="1">
    <location>
        <begin position="20"/>
        <end position="463"/>
    </location>
</feature>
<evidence type="ECO:0008006" key="4">
    <source>
        <dbReference type="Google" id="ProtNLM"/>
    </source>
</evidence>
<dbReference type="SUPFAM" id="SSF50998">
    <property type="entry name" value="Quinoprotein alcohol dehydrogenase-like"/>
    <property type="match status" value="1"/>
</dbReference>
<dbReference type="Proteomes" id="UP000779900">
    <property type="component" value="Unassembled WGS sequence"/>
</dbReference>
<reference evidence="2" key="1">
    <citation type="submission" date="2019-03" db="EMBL/GenBank/DDBJ databases">
        <title>Lake Tanganyika Metagenome-Assembled Genomes (MAGs).</title>
        <authorList>
            <person name="Tran P."/>
        </authorList>
    </citation>
    <scope>NUCLEOTIDE SEQUENCE</scope>
    <source>
        <strain evidence="2">K_DeepCast_150m_m2_040</strain>
    </source>
</reference>
<evidence type="ECO:0000256" key="1">
    <source>
        <dbReference type="SAM" id="SignalP"/>
    </source>
</evidence>
<keyword evidence="1" id="KW-0732">Signal</keyword>
<feature type="signal peptide" evidence="1">
    <location>
        <begin position="1"/>
        <end position="19"/>
    </location>
</feature>
<dbReference type="PANTHER" id="PTHR42754:SF1">
    <property type="entry name" value="LIPOPROTEIN"/>
    <property type="match status" value="1"/>
</dbReference>
<dbReference type="EMBL" id="VGIR01000021">
    <property type="protein sequence ID" value="MBM3331189.1"/>
    <property type="molecule type" value="Genomic_DNA"/>
</dbReference>
<protein>
    <recommendedName>
        <fullName evidence="4">T9SS type A sorting domain-containing protein</fullName>
    </recommendedName>
</protein>
<dbReference type="PANTHER" id="PTHR42754">
    <property type="entry name" value="ENDOGLUCANASE"/>
    <property type="match status" value="1"/>
</dbReference>
<sequence>MRYVRVLMAVLLLAAGATAVERWTKTYGGGADEYGGYLLQTADSGYVVAARTRSFGAGDYDYWLLRLNSGGDTLWTRTYGTGLDERGEVVESTSDGGYIICGAALVTTSGDIWLIKTNAAGDTQWTRKYPGANDSRGYVAVQTADGGYIVSGMTAAFGAGSGDIYLIKTDVSGDTQWTRTYGGSDLELGYALPTPDQGFAIGGSTSTFGSGGSDIYAVKADSLGNPIWTKTYGGANRDDGAQVILTSDGGYIMAASTQSRGAGQSDAWLLRLDSNGDTLWTRTYGGADYDEVYGVDTTADGGFIFTGQTRSFGAGGEDVWLLRTNSSGDTLWTRTFGGAGSDLGAVVIETPDLGFAVMGFTNSYGAGGYDLYMIKTDANGSLAVDAPPVAPRAHENNLQVVPSPFAYSARVVGMESEKFGLFDAAGNLVETCCGKRVGVGLAPGVYFIRHDASGESQRTVKTR</sequence>
<name>A0A937XF38_UNCW3</name>
<organism evidence="2 3">
    <name type="scientific">candidate division WOR-3 bacterium</name>
    <dbReference type="NCBI Taxonomy" id="2052148"/>
    <lineage>
        <taxon>Bacteria</taxon>
        <taxon>Bacteria division WOR-3</taxon>
    </lineage>
</organism>